<dbReference type="InterPro" id="IPR014871">
    <property type="entry name" value="dUTPase/dCTP_pyrophosphatase"/>
</dbReference>
<accession>A0AAP3DHT9</accession>
<organism evidence="1 2">
    <name type="scientific">Brevibacillus laterosporus</name>
    <name type="common">Bacillus laterosporus</name>
    <dbReference type="NCBI Taxonomy" id="1465"/>
    <lineage>
        <taxon>Bacteria</taxon>
        <taxon>Bacillati</taxon>
        <taxon>Bacillota</taxon>
        <taxon>Bacilli</taxon>
        <taxon>Bacillales</taxon>
        <taxon>Paenibacillaceae</taxon>
        <taxon>Brevibacillus</taxon>
    </lineage>
</organism>
<comment type="caution">
    <text evidence="1">The sequence shown here is derived from an EMBL/GenBank/DDBJ whole genome shotgun (WGS) entry which is preliminary data.</text>
</comment>
<dbReference type="CDD" id="cd11527">
    <property type="entry name" value="NTP-PPase_dUTPase"/>
    <property type="match status" value="1"/>
</dbReference>
<keyword evidence="1" id="KW-0378">Hydrolase</keyword>
<protein>
    <submittedName>
        <fullName evidence="1">dUTP diphosphatase</fullName>
        <ecNumber evidence="1">3.6.1.23</ecNumber>
    </submittedName>
</protein>
<dbReference type="Gene3D" id="1.10.4010.10">
    <property type="entry name" value="Type II deoxyuridine triphosphatase"/>
    <property type="match status" value="1"/>
</dbReference>
<dbReference type="SUPFAM" id="SSF101386">
    <property type="entry name" value="all-alpha NTP pyrophosphatases"/>
    <property type="match status" value="1"/>
</dbReference>
<evidence type="ECO:0000313" key="2">
    <source>
        <dbReference type="Proteomes" id="UP001077662"/>
    </source>
</evidence>
<dbReference type="InterPro" id="IPR016947">
    <property type="entry name" value="UCP030140"/>
</dbReference>
<dbReference type="Proteomes" id="UP001077662">
    <property type="component" value="Unassembled WGS sequence"/>
</dbReference>
<reference evidence="1" key="1">
    <citation type="submission" date="2022-09" db="EMBL/GenBank/DDBJ databases">
        <title>Genome analysis and characterization of larvicidal activity of Brevibacillus strains.</title>
        <authorList>
            <person name="Patrusheva E.V."/>
            <person name="Izotova A.O."/>
            <person name="Toshchakov S.V."/>
            <person name="Sineoky S.P."/>
        </authorList>
    </citation>
    <scope>NUCLEOTIDE SEQUENCE</scope>
    <source>
        <strain evidence="1">VKPM_B-13247</strain>
    </source>
</reference>
<dbReference type="EMBL" id="JAPTNE010000024">
    <property type="protein sequence ID" value="MCZ0808774.1"/>
    <property type="molecule type" value="Genomic_DNA"/>
</dbReference>
<proteinExistence type="predicted"/>
<dbReference type="EC" id="3.6.1.23" evidence="1"/>
<name>A0AAP3DHT9_BRELA</name>
<sequence>MWNDTGFKPFKQNNVDLKPFFEKQRQLNDYIIKKKGLEDQDLWGNTILALRVELSELANEIKCFKHWSDKRMNREKALEEAADTLHFFLSVGIYLGIPDKWDCNVHRTQGGANFTAQFNRILDKISTNMDGWDFFYAIPRFIALIYMLGFTWDDIAEAYDKKWQINIQRQESGY</sequence>
<dbReference type="Pfam" id="PF08761">
    <property type="entry name" value="dUTPase_2"/>
    <property type="match status" value="1"/>
</dbReference>
<dbReference type="PIRSF" id="PIRSF030140">
    <property type="entry name" value="UCP030140"/>
    <property type="match status" value="1"/>
</dbReference>
<gene>
    <name evidence="1" type="ORF">O0554_17955</name>
</gene>
<evidence type="ECO:0000313" key="1">
    <source>
        <dbReference type="EMBL" id="MCZ0808774.1"/>
    </source>
</evidence>
<dbReference type="GO" id="GO:0004170">
    <property type="term" value="F:dUTP diphosphatase activity"/>
    <property type="evidence" value="ECO:0007669"/>
    <property type="project" value="UniProtKB-EC"/>
</dbReference>
<dbReference type="AlphaFoldDB" id="A0AAP3DHT9"/>
<dbReference type="RefSeq" id="WP_258434222.1">
    <property type="nucleotide sequence ID" value="NZ_JANSGW010000024.1"/>
</dbReference>